<dbReference type="Proteomes" id="UP000050580">
    <property type="component" value="Unassembled WGS sequence"/>
</dbReference>
<evidence type="ECO:0000313" key="3">
    <source>
        <dbReference type="Proteomes" id="UP000050580"/>
    </source>
</evidence>
<name>A0A0U1PXX4_9BURK</name>
<evidence type="ECO:0000313" key="2">
    <source>
        <dbReference type="EMBL" id="KKW67378.1"/>
    </source>
</evidence>
<dbReference type="NCBIfam" id="TIGR01868">
    <property type="entry name" value="casD_Cas5e"/>
    <property type="match status" value="1"/>
</dbReference>
<organism evidence="2 3">
    <name type="scientific">Lampropedia cohaerens</name>
    <dbReference type="NCBI Taxonomy" id="1610491"/>
    <lineage>
        <taxon>Bacteria</taxon>
        <taxon>Pseudomonadati</taxon>
        <taxon>Pseudomonadota</taxon>
        <taxon>Betaproteobacteria</taxon>
        <taxon>Burkholderiales</taxon>
        <taxon>Comamonadaceae</taxon>
        <taxon>Lampropedia</taxon>
    </lineage>
</organism>
<dbReference type="EMBL" id="LBNQ01000033">
    <property type="protein sequence ID" value="KKW67378.1"/>
    <property type="molecule type" value="Genomic_DNA"/>
</dbReference>
<dbReference type="CDD" id="cd09756">
    <property type="entry name" value="Cas5_I-E"/>
    <property type="match status" value="1"/>
</dbReference>
<protein>
    <submittedName>
        <fullName evidence="2">CRISPR-associated protein Cas5</fullName>
    </submittedName>
</protein>
<comment type="caution">
    <text evidence="2">The sequence shown here is derived from an EMBL/GenBank/DDBJ whole genome shotgun (WGS) entry which is preliminary data.</text>
</comment>
<reference evidence="2 3" key="1">
    <citation type="submission" date="2015-05" db="EMBL/GenBank/DDBJ databases">
        <title>Draft genome sequence of Lampropedia sp. CT6, isolated from the microbial mat of a hot water spring, located at Manikaran, India.</title>
        <authorList>
            <person name="Tripathi C."/>
            <person name="Rani P."/>
            <person name="Mahato N.K."/>
            <person name="Lal R."/>
        </authorList>
    </citation>
    <scope>NUCLEOTIDE SEQUENCE [LARGE SCALE GENOMIC DNA]</scope>
    <source>
        <strain evidence="2 3">CT6</strain>
    </source>
</reference>
<dbReference type="Gene3D" id="3.30.70.2660">
    <property type="match status" value="1"/>
</dbReference>
<evidence type="ECO:0000256" key="1">
    <source>
        <dbReference type="ARBA" id="ARBA00023118"/>
    </source>
</evidence>
<keyword evidence="1" id="KW-0051">Antiviral defense</keyword>
<dbReference type="PATRIC" id="fig|1610491.3.peg.2358"/>
<keyword evidence="3" id="KW-1185">Reference proteome</keyword>
<dbReference type="STRING" id="1610491.AAV94_11090"/>
<dbReference type="InterPro" id="IPR010147">
    <property type="entry name" value="CRISPR-assoc_prot_CasD"/>
</dbReference>
<dbReference type="Pfam" id="PF09704">
    <property type="entry name" value="Cas_Cas5d"/>
    <property type="match status" value="1"/>
</dbReference>
<dbReference type="NCBIfam" id="TIGR02593">
    <property type="entry name" value="CRISPR_cas5"/>
    <property type="match status" value="1"/>
</dbReference>
<gene>
    <name evidence="2" type="ORF">AAV94_11090</name>
</gene>
<dbReference type="InterPro" id="IPR013422">
    <property type="entry name" value="CRISPR-assoc_prot_Cas5_N"/>
</dbReference>
<accession>A0A0U1PXX4</accession>
<dbReference type="AlphaFoldDB" id="A0A0U1PXX4"/>
<dbReference type="GO" id="GO:0003723">
    <property type="term" value="F:RNA binding"/>
    <property type="evidence" value="ECO:0007669"/>
    <property type="project" value="InterPro"/>
</dbReference>
<dbReference type="OrthoDB" id="5704083at2"/>
<dbReference type="GO" id="GO:0043571">
    <property type="term" value="P:maintenance of CRISPR repeat elements"/>
    <property type="evidence" value="ECO:0007669"/>
    <property type="project" value="InterPro"/>
</dbReference>
<proteinExistence type="predicted"/>
<sequence length="233" mass="25720">MATLLLRLQGPMQAWGTTSRFDERDTQLEPSKSGVLGLVCAALGRDRAEPVDDLAALRMGVRVDREGVPMRDYQTIGGDRDLKRQRQAVRTASGDFRKDPIVSPRFYLSDAVFLVGLEGEQALLERIHTALRQPCWPLALGRKSFVPSLPVHLPDAVVQAPLEQALAQWPLLVDPKANALTVTLRVVLEHPTEGAVRLDQPVAPFAQRRFGPRFVKSVTLTVEVKHVPDPADA</sequence>
<dbReference type="GO" id="GO:0051607">
    <property type="term" value="P:defense response to virus"/>
    <property type="evidence" value="ECO:0007669"/>
    <property type="project" value="UniProtKB-KW"/>
</dbReference>
<dbReference type="InterPro" id="IPR021124">
    <property type="entry name" value="CRISPR-assoc_prot_Cas5"/>
</dbReference>
<dbReference type="RefSeq" id="WP_046742308.1">
    <property type="nucleotide sequence ID" value="NZ_LBNQ01000033.1"/>
</dbReference>